<keyword evidence="1" id="KW-0472">Membrane</keyword>
<keyword evidence="3" id="KW-1185">Reference proteome</keyword>
<dbReference type="Proteomes" id="UP000236454">
    <property type="component" value="Unassembled WGS sequence"/>
</dbReference>
<proteinExistence type="predicted"/>
<dbReference type="STRING" id="477690.SAMN05216474_0867"/>
<gene>
    <name evidence="2" type="ORF">SAMN05216474_0867</name>
</gene>
<evidence type="ECO:0000313" key="2">
    <source>
        <dbReference type="EMBL" id="SFT49270.1"/>
    </source>
</evidence>
<protein>
    <submittedName>
        <fullName evidence="2">Uncharacterized protein</fullName>
    </submittedName>
</protein>
<sequence>MLERIRFIKVNRNKKFDYAPRYYDERKEKLQAMVDRYNSEKEGEVTDDEAYRNKVKTRMQNSFSIQDEYKTKSRASNVRLLIILGILILICYYIFGTLDTFSSDIINIDQK</sequence>
<organism evidence="2 3">
    <name type="scientific">Lishizhenia tianjinensis</name>
    <dbReference type="NCBI Taxonomy" id="477690"/>
    <lineage>
        <taxon>Bacteria</taxon>
        <taxon>Pseudomonadati</taxon>
        <taxon>Bacteroidota</taxon>
        <taxon>Flavobacteriia</taxon>
        <taxon>Flavobacteriales</taxon>
        <taxon>Crocinitomicaceae</taxon>
        <taxon>Lishizhenia</taxon>
    </lineage>
</organism>
<reference evidence="2 3" key="1">
    <citation type="submission" date="2016-10" db="EMBL/GenBank/DDBJ databases">
        <authorList>
            <person name="de Groot N.N."/>
        </authorList>
    </citation>
    <scope>NUCLEOTIDE SEQUENCE [LARGE SCALE GENOMIC DNA]</scope>
    <source>
        <strain evidence="2 3">CGMCC 1.7005</strain>
    </source>
</reference>
<feature type="transmembrane region" description="Helical" evidence="1">
    <location>
        <begin position="78"/>
        <end position="95"/>
    </location>
</feature>
<dbReference type="EMBL" id="FPAS01000001">
    <property type="protein sequence ID" value="SFT49270.1"/>
    <property type="molecule type" value="Genomic_DNA"/>
</dbReference>
<name>A0A1I6YFV1_9FLAO</name>
<evidence type="ECO:0000256" key="1">
    <source>
        <dbReference type="SAM" id="Phobius"/>
    </source>
</evidence>
<accession>A0A1I6YFV1</accession>
<dbReference type="RefSeq" id="WP_090246726.1">
    <property type="nucleotide sequence ID" value="NZ_FPAS01000001.1"/>
</dbReference>
<evidence type="ECO:0000313" key="3">
    <source>
        <dbReference type="Proteomes" id="UP000236454"/>
    </source>
</evidence>
<keyword evidence="1" id="KW-0812">Transmembrane</keyword>
<dbReference type="AlphaFoldDB" id="A0A1I6YFV1"/>
<keyword evidence="1" id="KW-1133">Transmembrane helix</keyword>
<dbReference type="OrthoDB" id="1446203at2"/>